<dbReference type="Pfam" id="PF12706">
    <property type="entry name" value="Lactamase_B_2"/>
    <property type="match status" value="1"/>
</dbReference>
<evidence type="ECO:0000313" key="3">
    <source>
        <dbReference type="Proteomes" id="UP001163821"/>
    </source>
</evidence>
<evidence type="ECO:0000259" key="1">
    <source>
        <dbReference type="SMART" id="SM00849"/>
    </source>
</evidence>
<keyword evidence="3" id="KW-1185">Reference proteome</keyword>
<gene>
    <name evidence="2" type="ORF">N2K84_07675</name>
</gene>
<evidence type="ECO:0000313" key="2">
    <source>
        <dbReference type="EMBL" id="MCW0482601.1"/>
    </source>
</evidence>
<dbReference type="RefSeq" id="WP_282591206.1">
    <property type="nucleotide sequence ID" value="NZ_JAPAAF010000007.1"/>
</dbReference>
<name>A0AA41Y359_9BACT</name>
<dbReference type="EMBL" id="JAPAAF010000007">
    <property type="protein sequence ID" value="MCW0482601.1"/>
    <property type="molecule type" value="Genomic_DNA"/>
</dbReference>
<accession>A0AA41Y359</accession>
<dbReference type="PANTHER" id="PTHR47619">
    <property type="entry name" value="METALLO-HYDROLASE YYCJ-RELATED"/>
    <property type="match status" value="1"/>
</dbReference>
<dbReference type="InterPro" id="IPR036866">
    <property type="entry name" value="RibonucZ/Hydroxyglut_hydro"/>
</dbReference>
<reference evidence="2" key="1">
    <citation type="submission" date="2022-10" db="EMBL/GenBank/DDBJ databases">
        <title>Gaoshiqiia sediminis gen. nov., sp. nov., isolated from coastal sediment.</title>
        <authorList>
            <person name="Yu W.X."/>
            <person name="Mu D.S."/>
            <person name="Du J.Z."/>
            <person name="Liang Y.Q."/>
        </authorList>
    </citation>
    <scope>NUCLEOTIDE SEQUENCE</scope>
    <source>
        <strain evidence="2">A06</strain>
    </source>
</reference>
<sequence length="254" mass="28350">MVKLEICALASGSNGNCYYIGNEHEALLVDAGLSARQLQLRLAHCGLDPAKIKAILITHEHSDHCRGARVLSKRLQVPVYLTKKTFLGMGRAKQPEQVMWFDPDQPFQLGGFEVFPFSKQHDAVDACSFRIGYSGKQIGVMTDIGEPCEQVKNHFSLCHAVFLESNYDEDMLRNGPYPYVLKERVASSHGHLSNNQAVRLATEHAGADLQTIFLSHLSGENNTPEKAIEAFQSLIERYRIELTSRHAPTGVFRV</sequence>
<dbReference type="PANTHER" id="PTHR47619:SF1">
    <property type="entry name" value="EXODEOXYRIBONUCLEASE WALJ"/>
    <property type="match status" value="1"/>
</dbReference>
<organism evidence="2 3">
    <name type="scientific">Gaoshiqia sediminis</name>
    <dbReference type="NCBI Taxonomy" id="2986998"/>
    <lineage>
        <taxon>Bacteria</taxon>
        <taxon>Pseudomonadati</taxon>
        <taxon>Bacteroidota</taxon>
        <taxon>Bacteroidia</taxon>
        <taxon>Marinilabiliales</taxon>
        <taxon>Prolixibacteraceae</taxon>
        <taxon>Gaoshiqia</taxon>
    </lineage>
</organism>
<dbReference type="SMART" id="SM00849">
    <property type="entry name" value="Lactamase_B"/>
    <property type="match status" value="1"/>
</dbReference>
<dbReference type="AlphaFoldDB" id="A0AA41Y359"/>
<dbReference type="Proteomes" id="UP001163821">
    <property type="component" value="Unassembled WGS sequence"/>
</dbReference>
<dbReference type="InterPro" id="IPR001279">
    <property type="entry name" value="Metallo-B-lactamas"/>
</dbReference>
<dbReference type="InterPro" id="IPR052533">
    <property type="entry name" value="WalJ/YycJ-like"/>
</dbReference>
<comment type="caution">
    <text evidence="2">The sequence shown here is derived from an EMBL/GenBank/DDBJ whole genome shotgun (WGS) entry which is preliminary data.</text>
</comment>
<feature type="domain" description="Metallo-beta-lactamase" evidence="1">
    <location>
        <begin position="14"/>
        <end position="189"/>
    </location>
</feature>
<dbReference type="SUPFAM" id="SSF56281">
    <property type="entry name" value="Metallo-hydrolase/oxidoreductase"/>
    <property type="match status" value="1"/>
</dbReference>
<proteinExistence type="predicted"/>
<dbReference type="Gene3D" id="3.60.15.10">
    <property type="entry name" value="Ribonuclease Z/Hydroxyacylglutathione hydrolase-like"/>
    <property type="match status" value="1"/>
</dbReference>
<protein>
    <submittedName>
        <fullName evidence="2">MBL fold metallo-hydrolase</fullName>
    </submittedName>
</protein>